<organism evidence="2 3">
    <name type="scientific">Williamsoniiplasma luminosum</name>
    <dbReference type="NCBI Taxonomy" id="214888"/>
    <lineage>
        <taxon>Bacteria</taxon>
        <taxon>Bacillati</taxon>
        <taxon>Mycoplasmatota</taxon>
        <taxon>Mollicutes</taxon>
        <taxon>Entomoplasmatales</taxon>
        <taxon>Williamsoniiplasma</taxon>
    </lineage>
</organism>
<evidence type="ECO:0000256" key="1">
    <source>
        <dbReference type="ARBA" id="ARBA00035461"/>
    </source>
</evidence>
<name>A0A2K8NUJ1_9MOLU</name>
<evidence type="ECO:0000313" key="3">
    <source>
        <dbReference type="Proteomes" id="UP000232063"/>
    </source>
</evidence>
<dbReference type="EMBL" id="CP024963">
    <property type="protein sequence ID" value="ATZ17206.1"/>
    <property type="molecule type" value="Genomic_DNA"/>
</dbReference>
<dbReference type="KEGG" id="elj:ELUMI_v1c04820"/>
<dbReference type="AlphaFoldDB" id="A0A2K8NUJ1"/>
<dbReference type="Proteomes" id="UP000232063">
    <property type="component" value="Chromosome"/>
</dbReference>
<gene>
    <name evidence="2" type="ORF">ELUMI_v1c04820</name>
</gene>
<proteinExistence type="predicted"/>
<dbReference type="RefSeq" id="WP_025734319.1">
    <property type="nucleotide sequence ID" value="NZ_CP024963.1"/>
</dbReference>
<keyword evidence="3" id="KW-1185">Reference proteome</keyword>
<accession>A0A2K8NUJ1</accession>
<reference evidence="2 3" key="1">
    <citation type="submission" date="2017-11" db="EMBL/GenBank/DDBJ databases">
        <title>Genome sequence of Entomoplasma luminosum PIMN-1 (ATCC 49195).</title>
        <authorList>
            <person name="Lo W.-S."/>
            <person name="Gasparich G.E."/>
            <person name="Kuo C.-H."/>
        </authorList>
    </citation>
    <scope>NUCLEOTIDE SEQUENCE [LARGE SCALE GENOMIC DNA]</scope>
    <source>
        <strain evidence="2 3">PIMN-1</strain>
    </source>
</reference>
<dbReference type="InterPro" id="IPR022803">
    <property type="entry name" value="Ribosomal_uL5_dom_sf"/>
</dbReference>
<evidence type="ECO:0000313" key="2">
    <source>
        <dbReference type="EMBL" id="ATZ17206.1"/>
    </source>
</evidence>
<protein>
    <recommendedName>
        <fullName evidence="1">50S ribosomal protein L5</fullName>
    </recommendedName>
</protein>
<dbReference type="Gene3D" id="3.30.1440.10">
    <property type="match status" value="1"/>
</dbReference>
<sequence length="116" mass="13776">MGYYFSDTMAESLNENASDIIDEFKKYFDEEKISDMYLDFDKNNAYQYKICILTQKDDTIEIPVGDFKWPSDEDDYNDCATWWFVEEKDTRALLKPYMSQKGLGLVEEYLNELGHE</sequence>